<dbReference type="Pfam" id="PF01982">
    <property type="entry name" value="CTP-dep_RFKase"/>
    <property type="match status" value="1"/>
</dbReference>
<dbReference type="GO" id="GO:0000166">
    <property type="term" value="F:nucleotide binding"/>
    <property type="evidence" value="ECO:0007669"/>
    <property type="project" value="UniProtKB-UniRule"/>
</dbReference>
<dbReference type="eggNOG" id="arCOG01904">
    <property type="taxonomic scope" value="Archaea"/>
</dbReference>
<feature type="domain" description="HTH crp-type" evidence="18">
    <location>
        <begin position="12"/>
        <end position="63"/>
    </location>
</feature>
<evidence type="ECO:0000256" key="10">
    <source>
        <dbReference type="ARBA" id="ARBA00022741"/>
    </source>
</evidence>
<dbReference type="EMBL" id="CP001899">
    <property type="protein sequence ID" value="ADC65086.1"/>
    <property type="molecule type" value="Genomic_DNA"/>
</dbReference>
<evidence type="ECO:0000256" key="3">
    <source>
        <dbReference type="ARBA" id="ARBA00006428"/>
    </source>
</evidence>
<dbReference type="InterPro" id="IPR012318">
    <property type="entry name" value="HTH_CRP"/>
</dbReference>
<keyword evidence="10 17" id="KW-0547">Nucleotide-binding</keyword>
<evidence type="ECO:0000313" key="20">
    <source>
        <dbReference type="Proteomes" id="UP000002613"/>
    </source>
</evidence>
<dbReference type="SUPFAM" id="SSF46785">
    <property type="entry name" value="Winged helix' DNA-binding domain"/>
    <property type="match status" value="1"/>
</dbReference>
<organism evidence="19 20">
    <name type="scientific">Ferroglobus placidus (strain DSM 10642 / AEDII12DO)</name>
    <dbReference type="NCBI Taxonomy" id="589924"/>
    <lineage>
        <taxon>Archaea</taxon>
        <taxon>Methanobacteriati</taxon>
        <taxon>Methanobacteriota</taxon>
        <taxon>Archaeoglobi</taxon>
        <taxon>Archaeoglobales</taxon>
        <taxon>Archaeoglobaceae</taxon>
        <taxon>Ferroglobus</taxon>
    </lineage>
</organism>
<feature type="binding site" evidence="17">
    <location>
        <position position="182"/>
    </location>
    <ligand>
        <name>FMN</name>
        <dbReference type="ChEBI" id="CHEBI:58210"/>
    </ligand>
</feature>
<feature type="binding site" evidence="17">
    <location>
        <begin position="96"/>
        <end position="101"/>
    </location>
    <ligand>
        <name>CDP</name>
        <dbReference type="ChEBI" id="CHEBI:58069"/>
    </ligand>
</feature>
<dbReference type="RefSeq" id="WP_012965429.1">
    <property type="nucleotide sequence ID" value="NC_013849.1"/>
</dbReference>
<sequence length="215" mass="24670">MMETLKQLALMNATKKAVKICSKDLAEKINQSVQTAARKLKELEEMGYIERIIRKDGQYVIITEKGRELLYKEYLDYKKIFEDLEKIVIRGKVISGLGEGKYYVSLEGYRKQFIEKLGFDPFPGTLNLKLSKDQIVLRARMDEEEGILIEGFKTEDRTFGNVKAFRCSINSVKGAVIIPERTHYSKDVLEIIAPVNLREKLGLKDGDEVEVEVEL</sequence>
<evidence type="ECO:0000256" key="2">
    <source>
        <dbReference type="ARBA" id="ARBA00005219"/>
    </source>
</evidence>
<comment type="cofactor">
    <cofactor evidence="17">
        <name>Mg(2+)</name>
        <dbReference type="ChEBI" id="CHEBI:18420"/>
    </cofactor>
    <text evidence="17">Binds 1 Mg(2+) ion per subunit.</text>
</comment>
<dbReference type="PANTHER" id="PTHR40706">
    <property type="entry name" value="RIBOFLAVIN KINASE"/>
    <property type="match status" value="1"/>
</dbReference>
<evidence type="ECO:0000256" key="17">
    <source>
        <dbReference type="HAMAP-Rule" id="MF_01285"/>
    </source>
</evidence>
<dbReference type="InterPro" id="IPR036390">
    <property type="entry name" value="WH_DNA-bd_sf"/>
</dbReference>
<keyword evidence="7 17" id="KW-0288">FMN</keyword>
<comment type="catalytic activity">
    <reaction evidence="16 17">
        <text>riboflavin + CTP = CDP + FMN + H(+)</text>
        <dbReference type="Rhea" id="RHEA:25021"/>
        <dbReference type="ChEBI" id="CHEBI:15378"/>
        <dbReference type="ChEBI" id="CHEBI:37563"/>
        <dbReference type="ChEBI" id="CHEBI:57986"/>
        <dbReference type="ChEBI" id="CHEBI:58069"/>
        <dbReference type="ChEBI" id="CHEBI:58210"/>
        <dbReference type="EC" id="2.7.1.161"/>
    </reaction>
</comment>
<evidence type="ECO:0000256" key="11">
    <source>
        <dbReference type="ARBA" id="ARBA00022777"/>
    </source>
</evidence>
<proteinExistence type="inferred from homology"/>
<dbReference type="GO" id="GO:0003677">
    <property type="term" value="F:DNA binding"/>
    <property type="evidence" value="ECO:0007669"/>
    <property type="project" value="InterPro"/>
</dbReference>
<evidence type="ECO:0000256" key="1">
    <source>
        <dbReference type="ARBA" id="ARBA00003072"/>
    </source>
</evidence>
<feature type="binding site" evidence="17">
    <location>
        <begin position="195"/>
        <end position="198"/>
    </location>
    <ligand>
        <name>CDP</name>
        <dbReference type="ChEBI" id="CHEBI:58069"/>
    </ligand>
</feature>
<evidence type="ECO:0000256" key="8">
    <source>
        <dbReference type="ARBA" id="ARBA00022679"/>
    </source>
</evidence>
<evidence type="ECO:0000313" key="19">
    <source>
        <dbReference type="EMBL" id="ADC65086.1"/>
    </source>
</evidence>
<dbReference type="PaxDb" id="589924-Ferp_0920"/>
<dbReference type="SUPFAM" id="SSF82114">
    <property type="entry name" value="Riboflavin kinase-like"/>
    <property type="match status" value="1"/>
</dbReference>
<dbReference type="GO" id="GO:0009398">
    <property type="term" value="P:FMN biosynthetic process"/>
    <property type="evidence" value="ECO:0007669"/>
    <property type="project" value="UniProtKB-UniRule"/>
</dbReference>
<dbReference type="GO" id="GO:0008531">
    <property type="term" value="F:riboflavin kinase activity"/>
    <property type="evidence" value="ECO:0007669"/>
    <property type="project" value="InterPro"/>
</dbReference>
<feature type="binding site" evidence="17">
    <location>
        <position position="127"/>
    </location>
    <ligand>
        <name>Mg(2+)</name>
        <dbReference type="ChEBI" id="CHEBI:18420"/>
    </ligand>
</feature>
<dbReference type="InterPro" id="IPR036388">
    <property type="entry name" value="WH-like_DNA-bd_sf"/>
</dbReference>
<evidence type="ECO:0000256" key="16">
    <source>
        <dbReference type="ARBA" id="ARBA00047857"/>
    </source>
</evidence>
<dbReference type="GO" id="GO:0009231">
    <property type="term" value="P:riboflavin biosynthetic process"/>
    <property type="evidence" value="ECO:0007669"/>
    <property type="project" value="InterPro"/>
</dbReference>
<dbReference type="GO" id="GO:0006355">
    <property type="term" value="P:regulation of DNA-templated transcription"/>
    <property type="evidence" value="ECO:0007669"/>
    <property type="project" value="InterPro"/>
</dbReference>
<dbReference type="Proteomes" id="UP000002613">
    <property type="component" value="Chromosome"/>
</dbReference>
<dbReference type="AlphaFoldDB" id="D3RX73"/>
<keyword evidence="12 17" id="KW-0460">Magnesium</keyword>
<reference evidence="20" key="1">
    <citation type="submission" date="2010-02" db="EMBL/GenBank/DDBJ databases">
        <title>Complete sequence of Ferroglobus placidus DSM 10642.</title>
        <authorList>
            <consortium name="US DOE Joint Genome Institute"/>
            <person name="Lucas S."/>
            <person name="Copeland A."/>
            <person name="Lapidus A."/>
            <person name="Cheng J.-F."/>
            <person name="Bruce D."/>
            <person name="Goodwin L."/>
            <person name="Pitluck S."/>
            <person name="Saunders E."/>
            <person name="Brettin T."/>
            <person name="Detter J.C."/>
            <person name="Han C."/>
            <person name="Tapia R."/>
            <person name="Larimer F."/>
            <person name="Land M."/>
            <person name="Hauser L."/>
            <person name="Kyrpides N."/>
            <person name="Ivanova N."/>
            <person name="Holmes D."/>
            <person name="Lovley D."/>
            <person name="Kyrpides N."/>
            <person name="Anderson I.J."/>
            <person name="Woyke T."/>
        </authorList>
    </citation>
    <scope>NUCLEOTIDE SEQUENCE [LARGE SCALE GENOMIC DNA]</scope>
    <source>
        <strain evidence="20">DSM 10642 / AEDII12DO</strain>
    </source>
</reference>
<gene>
    <name evidence="17" type="primary">ribK</name>
    <name evidence="19" type="ordered locus">Ferp_0920</name>
</gene>
<comment type="function">
    <text evidence="1 17">Catalyzes the CTP-dependent phosphorylation of riboflavin (vitamin B2) to form flavin mononucleotide (FMN).</text>
</comment>
<keyword evidence="11 17" id="KW-0418">Kinase</keyword>
<dbReference type="InterPro" id="IPR039063">
    <property type="entry name" value="RibK_CTP-dep"/>
</dbReference>
<evidence type="ECO:0000256" key="12">
    <source>
        <dbReference type="ARBA" id="ARBA00022842"/>
    </source>
</evidence>
<dbReference type="KEGG" id="fpl:Ferp_0920"/>
<dbReference type="GeneID" id="8778428"/>
<dbReference type="GO" id="GO:0000287">
    <property type="term" value="F:magnesium ion binding"/>
    <property type="evidence" value="ECO:0007669"/>
    <property type="project" value="UniProtKB-UniRule"/>
</dbReference>
<comment type="similarity">
    <text evidence="3 17">Belongs to the archaeal riboflavin kinase family.</text>
</comment>
<dbReference type="Gene3D" id="1.10.10.10">
    <property type="entry name" value="Winged helix-like DNA-binding domain superfamily/Winged helix DNA-binding domain"/>
    <property type="match status" value="1"/>
</dbReference>
<evidence type="ECO:0000256" key="9">
    <source>
        <dbReference type="ARBA" id="ARBA00022723"/>
    </source>
</evidence>
<evidence type="ECO:0000256" key="4">
    <source>
        <dbReference type="ARBA" id="ARBA00011987"/>
    </source>
</evidence>
<name>D3RX73_FERPA</name>
<dbReference type="PANTHER" id="PTHR40706:SF1">
    <property type="entry name" value="RIBOFLAVIN KINASE"/>
    <property type="match status" value="1"/>
</dbReference>
<accession>D3RX73</accession>
<dbReference type="HAMAP" id="MF_01285">
    <property type="entry name" value="Riboflavin_kinase"/>
    <property type="match status" value="1"/>
</dbReference>
<keyword evidence="9 17" id="KW-0479">Metal-binding</keyword>
<evidence type="ECO:0000259" key="18">
    <source>
        <dbReference type="SMART" id="SM00419"/>
    </source>
</evidence>
<dbReference type="UniPathway" id="UPA00276">
    <property type="reaction ID" value="UER00929"/>
</dbReference>
<evidence type="ECO:0000256" key="15">
    <source>
        <dbReference type="ARBA" id="ARBA00033116"/>
    </source>
</evidence>
<protein>
    <recommendedName>
        <fullName evidence="5 17">Riboflavin kinase</fullName>
        <shortName evidence="17">RFK</shortName>
        <ecNumber evidence="4 17">2.7.1.161</ecNumber>
    </recommendedName>
    <alternativeName>
        <fullName evidence="14 17">CTP-dependent riboflavin kinase</fullName>
    </alternativeName>
    <alternativeName>
        <fullName evidence="15 17">CTP:riboflavin 5'-phosphotransferase</fullName>
    </alternativeName>
    <alternativeName>
        <fullName evidence="13 17">Flavokinase</fullName>
    </alternativeName>
</protein>
<evidence type="ECO:0000256" key="13">
    <source>
        <dbReference type="ARBA" id="ARBA00029789"/>
    </source>
</evidence>
<dbReference type="InterPro" id="IPR023602">
    <property type="entry name" value="Riboflavin_kinase_CTP-dep"/>
</dbReference>
<evidence type="ECO:0000256" key="6">
    <source>
        <dbReference type="ARBA" id="ARBA00022630"/>
    </source>
</evidence>
<evidence type="ECO:0000256" key="14">
    <source>
        <dbReference type="ARBA" id="ARBA00030544"/>
    </source>
</evidence>
<feature type="binding site" evidence="17">
    <location>
        <position position="125"/>
    </location>
    <ligand>
        <name>Mg(2+)</name>
        <dbReference type="ChEBI" id="CHEBI:18420"/>
    </ligand>
</feature>
<dbReference type="InterPro" id="IPR023470">
    <property type="entry name" value="Riboflavin_kinase_archaeal"/>
</dbReference>
<dbReference type="Gene3D" id="2.40.30.30">
    <property type="entry name" value="Riboflavin kinase-like"/>
    <property type="match status" value="1"/>
</dbReference>
<reference evidence="19 20" key="2">
    <citation type="journal article" date="2011" name="Stand. Genomic Sci.">
        <title>Complete genome sequence of Ferroglobus placidus AEDII12DO.</title>
        <authorList>
            <person name="Anderson I."/>
            <person name="Risso C."/>
            <person name="Holmes D."/>
            <person name="Lucas S."/>
            <person name="Copeland A."/>
            <person name="Lapidus A."/>
            <person name="Cheng J.F."/>
            <person name="Bruce D."/>
            <person name="Goodwin L."/>
            <person name="Pitluck S."/>
            <person name="Saunders E."/>
            <person name="Brettin T."/>
            <person name="Detter J.C."/>
            <person name="Han C."/>
            <person name="Tapia R."/>
            <person name="Larimer F."/>
            <person name="Land M."/>
            <person name="Hauser L."/>
            <person name="Woyke T."/>
            <person name="Lovley D."/>
            <person name="Kyrpides N."/>
            <person name="Ivanova N."/>
        </authorList>
    </citation>
    <scope>NUCLEOTIDE SEQUENCE [LARGE SCALE GENOMIC DNA]</scope>
    <source>
        <strain evidence="20">DSM 10642 / AEDII12DO</strain>
    </source>
</reference>
<dbReference type="HOGENOM" id="CLU_088476_0_0_2"/>
<comment type="pathway">
    <text evidence="2 17">Cofactor biosynthesis; FMN biosynthesis; FMN from riboflavin (CTP route): step 1/1.</text>
</comment>
<comment type="caution">
    <text evidence="17">Lacks conserved residue(s) required for the propagation of feature annotation.</text>
</comment>
<dbReference type="EC" id="2.7.1.161" evidence="4 17"/>
<keyword evidence="20" id="KW-1185">Reference proteome</keyword>
<dbReference type="OrthoDB" id="30955at2157"/>
<keyword evidence="6 17" id="KW-0285">Flavoprotein</keyword>
<evidence type="ECO:0000256" key="7">
    <source>
        <dbReference type="ARBA" id="ARBA00022643"/>
    </source>
</evidence>
<dbReference type="InterPro" id="IPR023465">
    <property type="entry name" value="Riboflavin_kinase_dom_sf"/>
</dbReference>
<evidence type="ECO:0000256" key="5">
    <source>
        <dbReference type="ARBA" id="ARBA00017394"/>
    </source>
</evidence>
<keyword evidence="8 17" id="KW-0808">Transferase</keyword>
<feature type="binding site" evidence="17">
    <location>
        <position position="190"/>
    </location>
    <ligand>
        <name>FMN</name>
        <dbReference type="ChEBI" id="CHEBI:58210"/>
    </ligand>
</feature>
<dbReference type="NCBIfam" id="NF010762">
    <property type="entry name" value="PRK14165.1"/>
    <property type="match status" value="1"/>
</dbReference>
<dbReference type="STRING" id="589924.Ferp_0920"/>
<dbReference type="Pfam" id="PF13412">
    <property type="entry name" value="HTH_24"/>
    <property type="match status" value="1"/>
</dbReference>
<dbReference type="SMART" id="SM00419">
    <property type="entry name" value="HTH_CRP"/>
    <property type="match status" value="1"/>
</dbReference>